<proteinExistence type="predicted"/>
<protein>
    <submittedName>
        <fullName evidence="2">Uncharacterized protein</fullName>
    </submittedName>
</protein>
<evidence type="ECO:0000256" key="1">
    <source>
        <dbReference type="SAM" id="MobiDB-lite"/>
    </source>
</evidence>
<dbReference type="RefSeq" id="WP_158020976.1">
    <property type="nucleotide sequence ID" value="NZ_CP073633.1"/>
</dbReference>
<dbReference type="GeneID" id="72993027"/>
<dbReference type="Proteomes" id="UP001223720">
    <property type="component" value="Chromosome"/>
</dbReference>
<gene>
    <name evidence="2" type="ORF">KEC54_21230</name>
</gene>
<organism evidence="2 3">
    <name type="scientific">Methylorubrum extorquens</name>
    <name type="common">Methylobacterium dichloromethanicum</name>
    <name type="synonym">Methylobacterium extorquens</name>
    <dbReference type="NCBI Taxonomy" id="408"/>
    <lineage>
        <taxon>Bacteria</taxon>
        <taxon>Pseudomonadati</taxon>
        <taxon>Pseudomonadota</taxon>
        <taxon>Alphaproteobacteria</taxon>
        <taxon>Hyphomicrobiales</taxon>
        <taxon>Methylobacteriaceae</taxon>
        <taxon>Methylorubrum</taxon>
    </lineage>
</organism>
<dbReference type="AlphaFoldDB" id="A0AAX3WED6"/>
<accession>A0AAX3WED6</accession>
<evidence type="ECO:0000313" key="2">
    <source>
        <dbReference type="EMBL" id="WHQ68846.1"/>
    </source>
</evidence>
<dbReference type="EMBL" id="CP073633">
    <property type="protein sequence ID" value="WHQ68846.1"/>
    <property type="molecule type" value="Genomic_DNA"/>
</dbReference>
<evidence type="ECO:0000313" key="3">
    <source>
        <dbReference type="Proteomes" id="UP001223720"/>
    </source>
</evidence>
<feature type="region of interest" description="Disordered" evidence="1">
    <location>
        <begin position="1"/>
        <end position="20"/>
    </location>
</feature>
<reference evidence="2" key="1">
    <citation type="journal article" date="2022" name="Biotechnol. Bioprocess Eng.">
        <title>Pan-genome Analysis Reveals Comparative Genomic Features of Central Metabolic Pathways in Methylorubrum extorquens.</title>
        <authorList>
            <person name="Lee G.M."/>
            <person name="Scott-Nevros Z.K."/>
            <person name="Lee S.-M."/>
            <person name="Kim D."/>
        </authorList>
    </citation>
    <scope>NUCLEOTIDE SEQUENCE</scope>
    <source>
        <strain evidence="2">ATCC 55366</strain>
    </source>
</reference>
<sequence>MDSDLRSEAPRSGSPTMLPLAREMLLQTKGTKALACRSSKHDTGKAHSMNAEAIKSRDEALALLDADLITIHDFMTLCDLKGWDR</sequence>
<name>A0AAX3WED6_METEX</name>